<dbReference type="EMBL" id="UINC01016871">
    <property type="protein sequence ID" value="SVA69916.1"/>
    <property type="molecule type" value="Genomic_DNA"/>
</dbReference>
<feature type="transmembrane region" description="Helical" evidence="9">
    <location>
        <begin position="71"/>
        <end position="95"/>
    </location>
</feature>
<gene>
    <name evidence="10" type="ORF">METZ01_LOCUS122770</name>
</gene>
<feature type="transmembrane region" description="Helical" evidence="9">
    <location>
        <begin position="146"/>
        <end position="170"/>
    </location>
</feature>
<evidence type="ECO:0000313" key="10">
    <source>
        <dbReference type="EMBL" id="SVA69916.1"/>
    </source>
</evidence>
<keyword evidence="5" id="KW-0443">Lipid metabolism</keyword>
<dbReference type="InterPro" id="IPR000462">
    <property type="entry name" value="CDP-OH_P_trans"/>
</dbReference>
<feature type="transmembrane region" description="Helical" evidence="9">
    <location>
        <begin position="31"/>
        <end position="50"/>
    </location>
</feature>
<dbReference type="GO" id="GO:0008444">
    <property type="term" value="F:CDP-diacylglycerol-glycerol-3-phosphate 3-phosphatidyltransferase activity"/>
    <property type="evidence" value="ECO:0007669"/>
    <property type="project" value="InterPro"/>
</dbReference>
<protein>
    <recommendedName>
        <fullName evidence="11">CDP-diacylglycerol--glycerol-3-phosphate 3-phosphatidyltransferase</fullName>
    </recommendedName>
</protein>
<proteinExistence type="predicted"/>
<evidence type="ECO:0008006" key="11">
    <source>
        <dbReference type="Google" id="ProtNLM"/>
    </source>
</evidence>
<feature type="non-terminal residue" evidence="10">
    <location>
        <position position="1"/>
    </location>
</feature>
<evidence type="ECO:0000256" key="3">
    <source>
        <dbReference type="ARBA" id="ARBA00022692"/>
    </source>
</evidence>
<evidence type="ECO:0000256" key="1">
    <source>
        <dbReference type="ARBA" id="ARBA00004141"/>
    </source>
</evidence>
<evidence type="ECO:0000256" key="9">
    <source>
        <dbReference type="SAM" id="Phobius"/>
    </source>
</evidence>
<feature type="transmembrane region" description="Helical" evidence="9">
    <location>
        <begin position="7"/>
        <end position="25"/>
    </location>
</feature>
<keyword evidence="6 9" id="KW-0472">Membrane</keyword>
<reference evidence="10" key="1">
    <citation type="submission" date="2018-05" db="EMBL/GenBank/DDBJ databases">
        <authorList>
            <person name="Lanie J.A."/>
            <person name="Ng W.-L."/>
            <person name="Kazmierczak K.M."/>
            <person name="Andrzejewski T.M."/>
            <person name="Davidsen T.M."/>
            <person name="Wayne K.J."/>
            <person name="Tettelin H."/>
            <person name="Glass J.I."/>
            <person name="Rusch D."/>
            <person name="Podicherti R."/>
            <person name="Tsui H.-C.T."/>
            <person name="Winkler M.E."/>
        </authorList>
    </citation>
    <scope>NUCLEOTIDE SEQUENCE</scope>
</reference>
<evidence type="ECO:0000256" key="7">
    <source>
        <dbReference type="ARBA" id="ARBA00023209"/>
    </source>
</evidence>
<dbReference type="Pfam" id="PF01066">
    <property type="entry name" value="CDP-OH_P_transf"/>
    <property type="match status" value="1"/>
</dbReference>
<dbReference type="InterPro" id="IPR043130">
    <property type="entry name" value="CDP-OH_PTrfase_TM_dom"/>
</dbReference>
<dbReference type="GO" id="GO:0016020">
    <property type="term" value="C:membrane"/>
    <property type="evidence" value="ECO:0007669"/>
    <property type="project" value="UniProtKB-SubCell"/>
</dbReference>
<evidence type="ECO:0000256" key="4">
    <source>
        <dbReference type="ARBA" id="ARBA00022989"/>
    </source>
</evidence>
<keyword evidence="3 9" id="KW-0812">Transmembrane</keyword>
<dbReference type="PANTHER" id="PTHR14269">
    <property type="entry name" value="CDP-DIACYLGLYCEROL--GLYCEROL-3-PHOSPHATE 3-PHOSPHATIDYLTRANSFERASE-RELATED"/>
    <property type="match status" value="1"/>
</dbReference>
<accession>A0A381XYK2</accession>
<dbReference type="InterPro" id="IPR004570">
    <property type="entry name" value="Phosphatidylglycerol_P_synth"/>
</dbReference>
<dbReference type="AlphaFoldDB" id="A0A381XYK2"/>
<dbReference type="GO" id="GO:0046474">
    <property type="term" value="P:glycerophospholipid biosynthetic process"/>
    <property type="evidence" value="ECO:0007669"/>
    <property type="project" value="TreeGrafter"/>
</dbReference>
<dbReference type="InterPro" id="IPR050324">
    <property type="entry name" value="CDP-alcohol_PTase-I"/>
</dbReference>
<evidence type="ECO:0000256" key="8">
    <source>
        <dbReference type="ARBA" id="ARBA00023264"/>
    </source>
</evidence>
<comment type="subcellular location">
    <subcellularLocation>
        <location evidence="1">Membrane</location>
        <topology evidence="1">Multi-pass membrane protein</topology>
    </subcellularLocation>
</comment>
<keyword evidence="4 9" id="KW-1133">Transmembrane helix</keyword>
<dbReference type="PIRSF" id="PIRSF000847">
    <property type="entry name" value="Phos_ph_gly_syn"/>
    <property type="match status" value="1"/>
</dbReference>
<organism evidence="10">
    <name type="scientific">marine metagenome</name>
    <dbReference type="NCBI Taxonomy" id="408172"/>
    <lineage>
        <taxon>unclassified sequences</taxon>
        <taxon>metagenomes</taxon>
        <taxon>ecological metagenomes</taxon>
    </lineage>
</organism>
<keyword evidence="8" id="KW-1208">Phospholipid metabolism</keyword>
<dbReference type="PANTHER" id="PTHR14269:SF62">
    <property type="entry name" value="CDP-DIACYLGLYCEROL--GLYCEROL-3-PHOSPHATE 3-PHOSPHATIDYLTRANSFERASE 1, CHLOROPLASTIC"/>
    <property type="match status" value="1"/>
</dbReference>
<dbReference type="Gene3D" id="1.20.120.1760">
    <property type="match status" value="1"/>
</dbReference>
<keyword evidence="7" id="KW-0594">Phospholipid biosynthesis</keyword>
<sequence>VTRNIPNLLTLLRMCAAPVLILFLMDRNYGVGTLLFLVAGITDALDGWFAKRFDCVTRLGTILDPIADKMLIITAYIVLALLGDIPLWVVLIVSFRDLGIVGGYLILQTIHDEMPPQPSLLSKLNTLAQITFVLTVMTNKMGLVPLPGVVGVLLWLVAATTLVSGFHYIYRWFIRGGTVES</sequence>
<keyword evidence="2" id="KW-0444">Lipid biosynthesis</keyword>
<evidence type="ECO:0000256" key="2">
    <source>
        <dbReference type="ARBA" id="ARBA00022516"/>
    </source>
</evidence>
<name>A0A381XYK2_9ZZZZ</name>
<evidence type="ECO:0000256" key="5">
    <source>
        <dbReference type="ARBA" id="ARBA00023098"/>
    </source>
</evidence>
<evidence type="ECO:0000256" key="6">
    <source>
        <dbReference type="ARBA" id="ARBA00023136"/>
    </source>
</evidence>